<dbReference type="Gene3D" id="3.40.50.300">
    <property type="entry name" value="P-loop containing nucleotide triphosphate hydrolases"/>
    <property type="match status" value="1"/>
</dbReference>
<dbReference type="GO" id="GO:0005525">
    <property type="term" value="F:GTP binding"/>
    <property type="evidence" value="ECO:0007669"/>
    <property type="project" value="UniProtKB-KW"/>
</dbReference>
<feature type="domain" description="GB1/RHD3-type G" evidence="6">
    <location>
        <begin position="36"/>
        <end position="195"/>
    </location>
</feature>
<protein>
    <submittedName>
        <fullName evidence="8">Uncharacterized protein LOC108670796</fullName>
    </submittedName>
</protein>
<keyword evidence="7" id="KW-1185">Reference proteome</keyword>
<dbReference type="OrthoDB" id="6375249at2759"/>
<dbReference type="Pfam" id="PF02263">
    <property type="entry name" value="GBP"/>
    <property type="match status" value="1"/>
</dbReference>
<dbReference type="InterPro" id="IPR027417">
    <property type="entry name" value="P-loop_NTPase"/>
</dbReference>
<keyword evidence="2" id="KW-0547">Nucleotide-binding</keyword>
<reference evidence="8" key="1">
    <citation type="submission" date="2025-08" db="UniProtKB">
        <authorList>
            <consortium name="RefSeq"/>
        </authorList>
    </citation>
    <scope>IDENTIFICATION</scope>
    <source>
        <tissue evidence="8">Whole organism</tissue>
    </source>
</reference>
<dbReference type="InterPro" id="IPR018181">
    <property type="entry name" value="Heat_shock_70_CS"/>
</dbReference>
<dbReference type="SUPFAM" id="SSF100920">
    <property type="entry name" value="Heat shock protein 70kD (HSP70), peptide-binding domain"/>
    <property type="match status" value="1"/>
</dbReference>
<dbReference type="PRINTS" id="PR00301">
    <property type="entry name" value="HEATSHOCK70"/>
</dbReference>
<dbReference type="GeneID" id="108670796"/>
<keyword evidence="4" id="KW-0342">GTP-binding</keyword>
<dbReference type="PROSITE" id="PS01036">
    <property type="entry name" value="HSP70_3"/>
    <property type="match status" value="1"/>
</dbReference>
<dbReference type="CDD" id="cd24028">
    <property type="entry name" value="ASKHA_NBD_HSP70_HSPA1-like"/>
    <property type="match status" value="1"/>
</dbReference>
<dbReference type="FunFam" id="3.30.420.40:FF:000026">
    <property type="entry name" value="Heat shock protein 70"/>
    <property type="match status" value="1"/>
</dbReference>
<dbReference type="PANTHER" id="PTHR19375">
    <property type="entry name" value="HEAT SHOCK PROTEIN 70KDA"/>
    <property type="match status" value="1"/>
</dbReference>
<evidence type="ECO:0000313" key="8">
    <source>
        <dbReference type="RefSeq" id="XP_018013778.1"/>
    </source>
</evidence>
<dbReference type="SUPFAM" id="SSF53067">
    <property type="entry name" value="Actin-like ATPase domain"/>
    <property type="match status" value="2"/>
</dbReference>
<comment type="similarity">
    <text evidence="1">Belongs to the heat shock protein 70 family.</text>
</comment>
<dbReference type="PROSITE" id="PS00297">
    <property type="entry name" value="HSP70_1"/>
    <property type="match status" value="1"/>
</dbReference>
<dbReference type="KEGG" id="hazt:108670796"/>
<dbReference type="GO" id="GO:0005524">
    <property type="term" value="F:ATP binding"/>
    <property type="evidence" value="ECO:0007669"/>
    <property type="project" value="UniProtKB-KW"/>
</dbReference>
<dbReference type="PROSITE" id="PS51715">
    <property type="entry name" value="G_GB1_RHD3"/>
    <property type="match status" value="1"/>
</dbReference>
<dbReference type="InterPro" id="IPR015894">
    <property type="entry name" value="Guanylate-bd_N"/>
</dbReference>
<dbReference type="GO" id="GO:0140662">
    <property type="term" value="F:ATP-dependent protein folding chaperone"/>
    <property type="evidence" value="ECO:0007669"/>
    <property type="project" value="InterPro"/>
</dbReference>
<dbReference type="InterPro" id="IPR013126">
    <property type="entry name" value="Hsp_70_fam"/>
</dbReference>
<accession>A0A8B7NJE5</accession>
<dbReference type="InterPro" id="IPR036543">
    <property type="entry name" value="Guanylate-bd_C_sf"/>
</dbReference>
<dbReference type="OMA" id="CFEECEC"/>
<keyword evidence="3" id="KW-0067">ATP-binding</keyword>
<evidence type="ECO:0000256" key="1">
    <source>
        <dbReference type="ARBA" id="ARBA00007381"/>
    </source>
</evidence>
<evidence type="ECO:0000256" key="4">
    <source>
        <dbReference type="ARBA" id="ARBA00023134"/>
    </source>
</evidence>
<dbReference type="InterPro" id="IPR029047">
    <property type="entry name" value="HSP70_peptide-bd_sf"/>
</dbReference>
<evidence type="ECO:0000259" key="6">
    <source>
        <dbReference type="PROSITE" id="PS51715"/>
    </source>
</evidence>
<evidence type="ECO:0000256" key="2">
    <source>
        <dbReference type="ARBA" id="ARBA00022741"/>
    </source>
</evidence>
<dbReference type="Pfam" id="PF00012">
    <property type="entry name" value="HSP70"/>
    <property type="match status" value="1"/>
</dbReference>
<dbReference type="FunFam" id="3.90.640.10:FF:000003">
    <property type="entry name" value="Molecular chaperone DnaK"/>
    <property type="match status" value="1"/>
</dbReference>
<dbReference type="InterPro" id="IPR043129">
    <property type="entry name" value="ATPase_NBD"/>
</dbReference>
<dbReference type="Proteomes" id="UP000694843">
    <property type="component" value="Unplaced"/>
</dbReference>
<name>A0A8B7NJE5_HYAAZ</name>
<dbReference type="Gene3D" id="2.60.34.10">
    <property type="entry name" value="Substrate Binding Domain Of DNAk, Chain A, domain 1"/>
    <property type="match status" value="1"/>
</dbReference>
<proteinExistence type="inferred from homology"/>
<dbReference type="Gene3D" id="3.30.420.40">
    <property type="match status" value="2"/>
</dbReference>
<dbReference type="RefSeq" id="XP_018013778.1">
    <property type="nucleotide sequence ID" value="XM_018158289.2"/>
</dbReference>
<dbReference type="SUPFAM" id="SSF48340">
    <property type="entry name" value="Interferon-induced guanylate-binding protein 1 (GBP1), C-terminal domain"/>
    <property type="match status" value="2"/>
</dbReference>
<sequence length="1153" mass="128999">MGGRVVPIVVQKEGSREFELNEEALMSVLHRPEVRDTALCVVSIAGAFRKGKSFFMNCLLKYCMNKGSQDWLGEQLQPIGGFVWRAGMERVTTGISIWSEPFLFIKSTGEKVAVILMDTQGTFDLETSAQESTFIFALTLLASSVTVYNLMNQIQEDDLMNLQTFSSYCVLAQENSQGTRSFQKLMFLVRDWSHPTDHAYGHKGGQVVLEKVLNEIDRSIKPYVKRDERKQRARTLSNAAYNKALQMYEEAMDKVTSFDQEPLDVSSLNEKHLTSKDEAIAAYQREHQNSASIKLIPVVNEMKVQLERTIDKKYASYSERNARNSDAHSCSKVAQSQALASYKEKMDSKIRPNSDYVDSDSLKNQHLTAKIQSCSLYDEGNKYTIDRKEFPVVNKLRAQFEKGIDRSYKPYVEMDKRKQRARTLSNAAYNKALQMYEEAMGKVTSFDQEPLDVSSLNEKHLTSKDEAIAAYQREHQNSESSNQFPVVDEMKVQLERTIDKKYASYSKSNARNSNAHSCSKVAQSEALASYKEIMDSIIHPNSDYVDSTFLENQHLAAKSQACALYDLENRFIFSRELFPVVNKLRAQLEKDIEEEKTHYVILNGRAQQINLAVEAKFKMAPKQDYAIGIDLGTTNSCVGIVRNGRVTIIADELGSSLTPSFVAFTDEERLIGEYAKAQRTMNPANTVYEVKRLIGRKFGDEAVQNKLPHWPYRVVDDSGNPKICVQYLKEEKFFAPEEISAIVLSKMKDIAEIFLGCKVRKAVITVPAYFTDSQRQATIDAGTIAGLQVLKIINEPTAAALAYGEDTIVPNETNILIFDFGGGTFDAAVLKMKRGNYEVKSVEGNSQLGGGDIDSRVGEFLIEKFREKTGLNVSDDIKAKAKIAKHAEQAKISLSVREQHKVHIEGLSQGKDFIFPLTRGRFESLCADIFAETMQCVDKAISNAGLTTNEIHEVLLVGGSSWIPKLKKMLEGKFPNKGIKRTINPAEAVAYGAAVQAAMLNNDRSVEDIQLTDVTPLSLGTDIIGDKMSTIIMRNSKIPVECTRNYTTTSDYQKAIAVKVYEGEFSVASMNNLLGEFIVEGIERALAKVPSIAVTFSLDMNGILSATGVDRKTGGRGQVTISVNKGRLKKEDIERMIIEMKDMEIQSRALMNA</sequence>
<evidence type="ECO:0000256" key="3">
    <source>
        <dbReference type="ARBA" id="ARBA00022840"/>
    </source>
</evidence>
<dbReference type="SUPFAM" id="SSF52540">
    <property type="entry name" value="P-loop containing nucleoside triphosphate hydrolases"/>
    <property type="match status" value="1"/>
</dbReference>
<comment type="similarity">
    <text evidence="5">Belongs to the TRAFAC class dynamin-like GTPase superfamily. GB1/RHD3 GTPase family.</text>
</comment>
<evidence type="ECO:0000256" key="5">
    <source>
        <dbReference type="PROSITE-ProRule" id="PRU01052"/>
    </source>
</evidence>
<organism evidence="7 8">
    <name type="scientific">Hyalella azteca</name>
    <name type="common">Amphipod</name>
    <dbReference type="NCBI Taxonomy" id="294128"/>
    <lineage>
        <taxon>Eukaryota</taxon>
        <taxon>Metazoa</taxon>
        <taxon>Ecdysozoa</taxon>
        <taxon>Arthropoda</taxon>
        <taxon>Crustacea</taxon>
        <taxon>Multicrustacea</taxon>
        <taxon>Malacostraca</taxon>
        <taxon>Eumalacostraca</taxon>
        <taxon>Peracarida</taxon>
        <taxon>Amphipoda</taxon>
        <taxon>Senticaudata</taxon>
        <taxon>Talitrida</taxon>
        <taxon>Talitroidea</taxon>
        <taxon>Hyalellidae</taxon>
        <taxon>Hyalella</taxon>
    </lineage>
</organism>
<dbReference type="Gene3D" id="3.30.30.30">
    <property type="match status" value="1"/>
</dbReference>
<dbReference type="FunFam" id="3.30.30.30:FF:000005">
    <property type="entry name" value="Heat shock protein ssb1"/>
    <property type="match status" value="1"/>
</dbReference>
<dbReference type="Gene3D" id="3.90.640.10">
    <property type="entry name" value="Actin, Chain A, domain 4"/>
    <property type="match status" value="1"/>
</dbReference>
<dbReference type="GO" id="GO:0003924">
    <property type="term" value="F:GTPase activity"/>
    <property type="evidence" value="ECO:0007669"/>
    <property type="project" value="InterPro"/>
</dbReference>
<evidence type="ECO:0000313" key="7">
    <source>
        <dbReference type="Proteomes" id="UP000694843"/>
    </source>
</evidence>
<gene>
    <name evidence="8" type="primary">LOC108670796</name>
</gene>
<dbReference type="InterPro" id="IPR030386">
    <property type="entry name" value="G_GB1_RHD3_dom"/>
</dbReference>
<dbReference type="Gene3D" id="1.20.58.420">
    <property type="entry name" value="AHSP"/>
    <property type="match status" value="3"/>
</dbReference>
<dbReference type="AlphaFoldDB" id="A0A8B7NJE5"/>